<accession>T2M8A8</accession>
<evidence type="ECO:0000256" key="10">
    <source>
        <dbReference type="SAM" id="Coils"/>
    </source>
</evidence>
<comment type="subcellular location">
    <subcellularLocation>
        <location evidence="1 9">Golgi apparatus</location>
        <location evidence="1 9">Golgi stack membrane</location>
        <topology evidence="1 9">Single-pass type II membrane protein</topology>
    </subcellularLocation>
</comment>
<dbReference type="GO" id="GO:0032580">
    <property type="term" value="C:Golgi cisterna membrane"/>
    <property type="evidence" value="ECO:0007669"/>
    <property type="project" value="UniProtKB-SubCell"/>
</dbReference>
<name>T2M8A8_HYDVU</name>
<feature type="coiled-coil region" evidence="10">
    <location>
        <begin position="51"/>
        <end position="85"/>
    </location>
</feature>
<dbReference type="InterPro" id="IPR051227">
    <property type="entry name" value="CS_glycosyltransferase"/>
</dbReference>
<evidence type="ECO:0000256" key="3">
    <source>
        <dbReference type="ARBA" id="ARBA00022679"/>
    </source>
</evidence>
<dbReference type="EC" id="2.4.1.-" evidence="9"/>
<gene>
    <name evidence="11" type="primary">CSGALNACT1</name>
</gene>
<dbReference type="Pfam" id="PF05679">
    <property type="entry name" value="CHGN"/>
    <property type="match status" value="1"/>
</dbReference>
<evidence type="ECO:0000256" key="8">
    <source>
        <dbReference type="ARBA" id="ARBA00023136"/>
    </source>
</evidence>
<protein>
    <recommendedName>
        <fullName evidence="9">Hexosyltransferase</fullName>
        <ecNumber evidence="9">2.4.1.-</ecNumber>
    </recommendedName>
</protein>
<evidence type="ECO:0000256" key="9">
    <source>
        <dbReference type="RuleBase" id="RU364016"/>
    </source>
</evidence>
<proteinExistence type="evidence at transcript level"/>
<keyword evidence="6 9" id="KW-1133">Transmembrane helix</keyword>
<keyword evidence="5 9" id="KW-0735">Signal-anchor</keyword>
<evidence type="ECO:0000256" key="4">
    <source>
        <dbReference type="ARBA" id="ARBA00022692"/>
    </source>
</evidence>
<keyword evidence="7 9" id="KW-0333">Golgi apparatus</keyword>
<dbReference type="KEGG" id="hmg:100201765"/>
<dbReference type="InterPro" id="IPR008428">
    <property type="entry name" value="Chond_GalNAc"/>
</dbReference>
<dbReference type="OMA" id="EYEVIPY"/>
<evidence type="ECO:0000313" key="11">
    <source>
        <dbReference type="EMBL" id="CDG68513.1"/>
    </source>
</evidence>
<reference evidence="11" key="1">
    <citation type="journal article" date="2013" name="Genome Biol. Evol.">
        <title>Punctuated emergences of genetic and phenotypic innovations in eumetazoan, bilaterian, euteleostome, and hominidae ancestors.</title>
        <authorList>
            <person name="Wenger Y."/>
            <person name="Galliot B."/>
        </authorList>
    </citation>
    <scope>NUCLEOTIDE SEQUENCE</scope>
    <source>
        <tissue evidence="11">Whole animals</tissue>
    </source>
</reference>
<dbReference type="EMBL" id="HAAD01002281">
    <property type="protein sequence ID" value="CDG68513.1"/>
    <property type="molecule type" value="mRNA"/>
</dbReference>
<dbReference type="InterPro" id="IPR029044">
    <property type="entry name" value="Nucleotide-diphossugar_trans"/>
</dbReference>
<organism evidence="11">
    <name type="scientific">Hydra vulgaris</name>
    <name type="common">Hydra</name>
    <name type="synonym">Hydra attenuata</name>
    <dbReference type="NCBI Taxonomy" id="6087"/>
    <lineage>
        <taxon>Eukaryota</taxon>
        <taxon>Metazoa</taxon>
        <taxon>Cnidaria</taxon>
        <taxon>Hydrozoa</taxon>
        <taxon>Hydroidolina</taxon>
        <taxon>Anthoathecata</taxon>
        <taxon>Aplanulata</taxon>
        <taxon>Hydridae</taxon>
        <taxon>Hydra</taxon>
    </lineage>
</organism>
<dbReference type="PANTHER" id="PTHR12369:SF45">
    <property type="entry name" value="HEXOSYLTRANSFERASE"/>
    <property type="match status" value="1"/>
</dbReference>
<evidence type="ECO:0000256" key="2">
    <source>
        <dbReference type="ARBA" id="ARBA00009239"/>
    </source>
</evidence>
<sequence>MIKMRLSLIVVIRIVFGLLIFFILLVCLLLLNCHKCANNEVNFKSDVNFSSESCVNTVREYKEEIQRLNEKIAALKLELNWHKKLQKYVVSQKSMQGKESLNEQTFLNRFTPRTEYEVIPYTSFTSQYMFGEIGFLSKKPAATPIGQQAEEVIDVIDFGIRFLNLDIESKADRMVIDNFVEGITRNDLVYGTVYDLYFRSNHSPDIFKRLKLVRPYSNLQPVDQIETIETSNEWINLILPLSGRLDKFALFMERFVDVCIRKDRRIFLTIIYFGTEGQKELKQIITKIANKESYQHYKVIFQNSEFSRGKGLQVGAESWKKGNVLMFFCDVDIYFTNDFLERCRLHTGPGSKVYYPIVFSQYNPEIVYGGQPPPPLAEQMIITNDGGFWRDFGFGMTCQYRDDFFRVGGFDLSIKGWGGEDVMLYKQYLRTKMTVIRAYDRNLMHIYHAKSCIKTLSDEQFISCLQSKAVSEGSHKQLGMLAFGSTLINGKDPEWAQKLKLSLNDLSNEK</sequence>
<keyword evidence="4 9" id="KW-0812">Transmembrane</keyword>
<dbReference type="PANTHER" id="PTHR12369">
    <property type="entry name" value="CHONDROITIN SYNTHASE"/>
    <property type="match status" value="1"/>
</dbReference>
<evidence type="ECO:0000256" key="7">
    <source>
        <dbReference type="ARBA" id="ARBA00023034"/>
    </source>
</evidence>
<keyword evidence="8 9" id="KW-0472">Membrane</keyword>
<dbReference type="OrthoDB" id="431432at2759"/>
<dbReference type="SUPFAM" id="SSF53448">
    <property type="entry name" value="Nucleotide-diphospho-sugar transferases"/>
    <property type="match status" value="1"/>
</dbReference>
<comment type="similarity">
    <text evidence="2 9">Belongs to the chondroitin N-acetylgalactosaminyltransferase family.</text>
</comment>
<keyword evidence="3 9" id="KW-0808">Transferase</keyword>
<evidence type="ECO:0000256" key="5">
    <source>
        <dbReference type="ARBA" id="ARBA00022968"/>
    </source>
</evidence>
<evidence type="ECO:0000256" key="1">
    <source>
        <dbReference type="ARBA" id="ARBA00004447"/>
    </source>
</evidence>
<dbReference type="Gene3D" id="3.90.550.10">
    <property type="entry name" value="Spore Coat Polysaccharide Biosynthesis Protein SpsA, Chain A"/>
    <property type="match status" value="1"/>
</dbReference>
<dbReference type="GO" id="GO:0047238">
    <property type="term" value="F:glucuronosyl-N-acetylgalactosaminyl-proteoglycan 4-beta-N-acetylgalactosaminyltransferase activity"/>
    <property type="evidence" value="ECO:0007669"/>
    <property type="project" value="TreeGrafter"/>
</dbReference>
<keyword evidence="10" id="KW-0175">Coiled coil</keyword>
<feature type="transmembrane region" description="Helical" evidence="9">
    <location>
        <begin position="7"/>
        <end position="31"/>
    </location>
</feature>
<dbReference type="AlphaFoldDB" id="T2M8A8"/>
<evidence type="ECO:0000256" key="6">
    <source>
        <dbReference type="ARBA" id="ARBA00022989"/>
    </source>
</evidence>